<gene>
    <name evidence="9" type="ORF">MNOR_LOCUS3746</name>
</gene>
<dbReference type="InterPro" id="IPR018114">
    <property type="entry name" value="TRYPSIN_HIS"/>
</dbReference>
<dbReference type="PROSITE" id="PS50240">
    <property type="entry name" value="TRYPSIN_DOM"/>
    <property type="match status" value="1"/>
</dbReference>
<dbReference type="AlphaFoldDB" id="A0AAV2PUC1"/>
<proteinExistence type="predicted"/>
<evidence type="ECO:0000256" key="5">
    <source>
        <dbReference type="RuleBase" id="RU363034"/>
    </source>
</evidence>
<evidence type="ECO:0000256" key="7">
    <source>
        <dbReference type="SAM" id="SignalP"/>
    </source>
</evidence>
<keyword evidence="4" id="KW-1015">Disulfide bond</keyword>
<feature type="domain" description="Peptidase S1" evidence="8">
    <location>
        <begin position="197"/>
        <end position="440"/>
    </location>
</feature>
<dbReference type="InterPro" id="IPR043504">
    <property type="entry name" value="Peptidase_S1_PA_chymotrypsin"/>
</dbReference>
<feature type="region of interest" description="Disordered" evidence="6">
    <location>
        <begin position="130"/>
        <end position="173"/>
    </location>
</feature>
<name>A0AAV2PUC1_MEGNR</name>
<dbReference type="InterPro" id="IPR009003">
    <property type="entry name" value="Peptidase_S1_PA"/>
</dbReference>
<keyword evidence="2 5" id="KW-0378">Hydrolase</keyword>
<feature type="compositionally biased region" description="Basic and acidic residues" evidence="6">
    <location>
        <begin position="133"/>
        <end position="146"/>
    </location>
</feature>
<dbReference type="PROSITE" id="PS00135">
    <property type="entry name" value="TRYPSIN_SER"/>
    <property type="match status" value="1"/>
</dbReference>
<dbReference type="InterPro" id="IPR033116">
    <property type="entry name" value="TRYPSIN_SER"/>
</dbReference>
<dbReference type="PROSITE" id="PS00134">
    <property type="entry name" value="TRYPSIN_HIS"/>
    <property type="match status" value="1"/>
</dbReference>
<organism evidence="9 10">
    <name type="scientific">Meganyctiphanes norvegica</name>
    <name type="common">Northern krill</name>
    <name type="synonym">Thysanopoda norvegica</name>
    <dbReference type="NCBI Taxonomy" id="48144"/>
    <lineage>
        <taxon>Eukaryota</taxon>
        <taxon>Metazoa</taxon>
        <taxon>Ecdysozoa</taxon>
        <taxon>Arthropoda</taxon>
        <taxon>Crustacea</taxon>
        <taxon>Multicrustacea</taxon>
        <taxon>Malacostraca</taxon>
        <taxon>Eumalacostraca</taxon>
        <taxon>Eucarida</taxon>
        <taxon>Euphausiacea</taxon>
        <taxon>Euphausiidae</taxon>
        <taxon>Meganyctiphanes</taxon>
    </lineage>
</organism>
<dbReference type="Pfam" id="PF00089">
    <property type="entry name" value="Trypsin"/>
    <property type="match status" value="1"/>
</dbReference>
<accession>A0AAV2PUC1</accession>
<evidence type="ECO:0000256" key="2">
    <source>
        <dbReference type="ARBA" id="ARBA00022801"/>
    </source>
</evidence>
<evidence type="ECO:0000259" key="8">
    <source>
        <dbReference type="PROSITE" id="PS50240"/>
    </source>
</evidence>
<evidence type="ECO:0000256" key="3">
    <source>
        <dbReference type="ARBA" id="ARBA00022825"/>
    </source>
</evidence>
<feature type="compositionally biased region" description="Basic residues" evidence="6">
    <location>
        <begin position="147"/>
        <end position="165"/>
    </location>
</feature>
<dbReference type="PRINTS" id="PR00722">
    <property type="entry name" value="CHYMOTRYPSIN"/>
</dbReference>
<dbReference type="CDD" id="cd00190">
    <property type="entry name" value="Tryp_SPc"/>
    <property type="match status" value="1"/>
</dbReference>
<feature type="signal peptide" evidence="7">
    <location>
        <begin position="1"/>
        <end position="19"/>
    </location>
</feature>
<keyword evidence="7" id="KW-0732">Signal</keyword>
<keyword evidence="3 5" id="KW-0720">Serine protease</keyword>
<dbReference type="EMBL" id="CAXKWB010001312">
    <property type="protein sequence ID" value="CAL4063994.1"/>
    <property type="molecule type" value="Genomic_DNA"/>
</dbReference>
<dbReference type="Gene3D" id="2.40.10.10">
    <property type="entry name" value="Trypsin-like serine proteases"/>
    <property type="match status" value="1"/>
</dbReference>
<reference evidence="9 10" key="1">
    <citation type="submission" date="2024-05" db="EMBL/GenBank/DDBJ databases">
        <authorList>
            <person name="Wallberg A."/>
        </authorList>
    </citation>
    <scope>NUCLEOTIDE SEQUENCE [LARGE SCALE GENOMIC DNA]</scope>
</reference>
<evidence type="ECO:0000313" key="9">
    <source>
        <dbReference type="EMBL" id="CAL4063994.1"/>
    </source>
</evidence>
<evidence type="ECO:0000256" key="6">
    <source>
        <dbReference type="SAM" id="MobiDB-lite"/>
    </source>
</evidence>
<dbReference type="Proteomes" id="UP001497623">
    <property type="component" value="Unassembled WGS sequence"/>
</dbReference>
<dbReference type="GO" id="GO:0004252">
    <property type="term" value="F:serine-type endopeptidase activity"/>
    <property type="evidence" value="ECO:0007669"/>
    <property type="project" value="InterPro"/>
</dbReference>
<dbReference type="FunFam" id="2.40.10.10:FF:000006">
    <property type="entry name" value="Serine proteinase stubble"/>
    <property type="match status" value="1"/>
</dbReference>
<dbReference type="SUPFAM" id="SSF50494">
    <property type="entry name" value="Trypsin-like serine proteases"/>
    <property type="match status" value="1"/>
</dbReference>
<keyword evidence="1 5" id="KW-0645">Protease</keyword>
<dbReference type="PANTHER" id="PTHR24252">
    <property type="entry name" value="ACROSIN-RELATED"/>
    <property type="match status" value="1"/>
</dbReference>
<dbReference type="SMART" id="SM00020">
    <property type="entry name" value="Tryp_SPc"/>
    <property type="match status" value="1"/>
</dbReference>
<evidence type="ECO:0000256" key="4">
    <source>
        <dbReference type="ARBA" id="ARBA00023157"/>
    </source>
</evidence>
<sequence length="443" mass="49527">MLFRSWLSILLYMSSGSWAARLSESQPVVRALENNSTGNVVSSDTSCEVDGEIGQCMMTWDCMHQRGQYDPGESCPYKRILSGICCIISKDKVKDEDSTQKDISSFVGDNFANIAEHILEYASGIIPSIPVNNHEKNHDEATERPNKQKPPKQKLRDGNRKKKPNRSNGNTLIAIDPLRTGEAECGVTKMSLPQGRIVNGTDAVFGEFPWQVTLWADKHADMYFSHLCGGTLVSKSWIVTAAHCLEHIPSLEMLKVRIGEHDLATENERYPYIERKIKRKYSHPKFDFPTFKYDIALLELNEPVTEQPNIGFICLPGSNNDLNRMTGWATGWGRLENEGSLPSVLQKVPLTIMKNKECKKSFKTAGRIEPIPKIFLCAADVGRDACAGDSGGPLQLHDVSTDRWFLGGIVSWGIGCARPNHPGVYTRVSKFMPFIKKTIYNNS</sequence>
<evidence type="ECO:0000313" key="10">
    <source>
        <dbReference type="Proteomes" id="UP001497623"/>
    </source>
</evidence>
<protein>
    <recommendedName>
        <fullName evidence="8">Peptidase S1 domain-containing protein</fullName>
    </recommendedName>
</protein>
<feature type="chain" id="PRO_5043449814" description="Peptidase S1 domain-containing protein" evidence="7">
    <location>
        <begin position="20"/>
        <end position="443"/>
    </location>
</feature>
<comment type="caution">
    <text evidence="9">The sequence shown here is derived from an EMBL/GenBank/DDBJ whole genome shotgun (WGS) entry which is preliminary data.</text>
</comment>
<dbReference type="PANTHER" id="PTHR24252:SF7">
    <property type="entry name" value="HYALIN"/>
    <property type="match status" value="1"/>
</dbReference>
<dbReference type="InterPro" id="IPR001314">
    <property type="entry name" value="Peptidase_S1A"/>
</dbReference>
<dbReference type="GO" id="GO:0006508">
    <property type="term" value="P:proteolysis"/>
    <property type="evidence" value="ECO:0007669"/>
    <property type="project" value="UniProtKB-KW"/>
</dbReference>
<evidence type="ECO:0000256" key="1">
    <source>
        <dbReference type="ARBA" id="ARBA00022670"/>
    </source>
</evidence>
<keyword evidence="10" id="KW-1185">Reference proteome</keyword>
<dbReference type="InterPro" id="IPR001254">
    <property type="entry name" value="Trypsin_dom"/>
</dbReference>